<dbReference type="Gene3D" id="1.10.10.10">
    <property type="entry name" value="Winged helix-like DNA-binding domain superfamily/Winged helix DNA-binding domain"/>
    <property type="match status" value="1"/>
</dbReference>
<dbReference type="InterPro" id="IPR036388">
    <property type="entry name" value="WH-like_DNA-bd_sf"/>
</dbReference>
<dbReference type="InterPro" id="IPR036873">
    <property type="entry name" value="Rhodanese-like_dom_sf"/>
</dbReference>
<dbReference type="GO" id="GO:0003677">
    <property type="term" value="F:DNA binding"/>
    <property type="evidence" value="ECO:0007669"/>
    <property type="project" value="UniProtKB-KW"/>
</dbReference>
<dbReference type="InterPro" id="IPR050229">
    <property type="entry name" value="GlpE_sulfurtransferase"/>
</dbReference>
<dbReference type="PANTHER" id="PTHR43031:SF16">
    <property type="entry name" value="OXIDOREDUCTASE"/>
    <property type="match status" value="1"/>
</dbReference>
<dbReference type="Pfam" id="PF01022">
    <property type="entry name" value="HTH_5"/>
    <property type="match status" value="1"/>
</dbReference>
<dbReference type="PROSITE" id="PS50206">
    <property type="entry name" value="RHODANESE_3"/>
    <property type="match status" value="1"/>
</dbReference>
<keyword evidence="1" id="KW-0238">DNA-binding</keyword>
<dbReference type="Pfam" id="PF00581">
    <property type="entry name" value="Rhodanese"/>
    <property type="match status" value="1"/>
</dbReference>
<dbReference type="PANTHER" id="PTHR43031">
    <property type="entry name" value="FAD-DEPENDENT OXIDOREDUCTASE"/>
    <property type="match status" value="1"/>
</dbReference>
<dbReference type="AlphaFoldDB" id="A0A4Q0VL65"/>
<proteinExistence type="predicted"/>
<evidence type="ECO:0000256" key="1">
    <source>
        <dbReference type="ARBA" id="ARBA00023125"/>
    </source>
</evidence>
<evidence type="ECO:0000313" key="2">
    <source>
        <dbReference type="EMBL" id="RXI80059.1"/>
    </source>
</evidence>
<dbReference type="GO" id="GO:0003700">
    <property type="term" value="F:DNA-binding transcription factor activity"/>
    <property type="evidence" value="ECO:0007669"/>
    <property type="project" value="InterPro"/>
</dbReference>
<sequence length="214" mass="24085">MAAGQHAQLYRELAKIGKSLASDRRLEIMDLLAQSPKTVATLAQQTGMSIANTSRHLQALREANLVGRVQRGNYAIYCLASAQVEQLFYLLRDVGEAQLPTMQTIQRHDDTVKRIQTLDLSTALKLMDRDDVQLLDVRPAEEFQVGHIDGAYNIPVDELSDRLTEIPADQELIVYCRGPLCSLTNQATQWLRQRGRQAYSLHASYYDWQVAVTG</sequence>
<evidence type="ECO:0000313" key="3">
    <source>
        <dbReference type="Proteomes" id="UP000290602"/>
    </source>
</evidence>
<dbReference type="CDD" id="cd00158">
    <property type="entry name" value="RHOD"/>
    <property type="match status" value="1"/>
</dbReference>
<dbReference type="CDD" id="cd00090">
    <property type="entry name" value="HTH_ARSR"/>
    <property type="match status" value="1"/>
</dbReference>
<name>A0A4Q0VL65_9LACO</name>
<dbReference type="SMART" id="SM00418">
    <property type="entry name" value="HTH_ARSR"/>
    <property type="match status" value="1"/>
</dbReference>
<keyword evidence="3" id="KW-1185">Reference proteome</keyword>
<dbReference type="InterPro" id="IPR036390">
    <property type="entry name" value="WH_DNA-bd_sf"/>
</dbReference>
<dbReference type="PRINTS" id="PR00778">
    <property type="entry name" value="HTHARSR"/>
</dbReference>
<accession>A0A4Q0VL65</accession>
<dbReference type="PROSITE" id="PS50987">
    <property type="entry name" value="HTH_ARSR_2"/>
    <property type="match status" value="1"/>
</dbReference>
<dbReference type="SUPFAM" id="SSF46785">
    <property type="entry name" value="Winged helix' DNA-binding domain"/>
    <property type="match status" value="1"/>
</dbReference>
<dbReference type="SMART" id="SM00450">
    <property type="entry name" value="RHOD"/>
    <property type="match status" value="1"/>
</dbReference>
<reference evidence="2 3" key="1">
    <citation type="submission" date="2018-08" db="EMBL/GenBank/DDBJ databases">
        <title>Lactobacillus suantsai sp. nov., isolated from traditional fermented suan-tsai in Taiwan.</title>
        <authorList>
            <person name="Huang C.-H."/>
        </authorList>
    </citation>
    <scope>NUCLEOTIDE SEQUENCE [LARGE SCALE GENOMIC DNA]</scope>
    <source>
        <strain evidence="2 3">BCRC 12945</strain>
    </source>
</reference>
<dbReference type="OrthoDB" id="9800872at2"/>
<dbReference type="SUPFAM" id="SSF52821">
    <property type="entry name" value="Rhodanese/Cell cycle control phosphatase"/>
    <property type="match status" value="1"/>
</dbReference>
<dbReference type="RefSeq" id="WP_129031118.1">
    <property type="nucleotide sequence ID" value="NZ_CP059603.1"/>
</dbReference>
<comment type="caution">
    <text evidence="2">The sequence shown here is derived from an EMBL/GenBank/DDBJ whole genome shotgun (WGS) entry which is preliminary data.</text>
</comment>
<dbReference type="InterPro" id="IPR001763">
    <property type="entry name" value="Rhodanese-like_dom"/>
</dbReference>
<protein>
    <submittedName>
        <fullName evidence="2">ArsR family transcriptional regulator</fullName>
    </submittedName>
</protein>
<organism evidence="2 3">
    <name type="scientific">Levilactobacillus suantsaii</name>
    <dbReference type="NCBI Taxonomy" id="2292255"/>
    <lineage>
        <taxon>Bacteria</taxon>
        <taxon>Bacillati</taxon>
        <taxon>Bacillota</taxon>
        <taxon>Bacilli</taxon>
        <taxon>Lactobacillales</taxon>
        <taxon>Lactobacillaceae</taxon>
        <taxon>Levilactobacillus</taxon>
    </lineage>
</organism>
<dbReference type="InterPro" id="IPR011991">
    <property type="entry name" value="ArsR-like_HTH"/>
</dbReference>
<dbReference type="EMBL" id="QXIL01000001">
    <property type="protein sequence ID" value="RXI80059.1"/>
    <property type="molecule type" value="Genomic_DNA"/>
</dbReference>
<dbReference type="Proteomes" id="UP000290602">
    <property type="component" value="Unassembled WGS sequence"/>
</dbReference>
<dbReference type="Gene3D" id="3.40.250.10">
    <property type="entry name" value="Rhodanese-like domain"/>
    <property type="match status" value="1"/>
</dbReference>
<dbReference type="NCBIfam" id="NF033788">
    <property type="entry name" value="HTH_metalloreg"/>
    <property type="match status" value="1"/>
</dbReference>
<gene>
    <name evidence="2" type="ORF">DXH47_00400</name>
</gene>
<dbReference type="InterPro" id="IPR001845">
    <property type="entry name" value="HTH_ArsR_DNA-bd_dom"/>
</dbReference>